<dbReference type="EMBL" id="JADBGQ010000003">
    <property type="protein sequence ID" value="KAG5406728.1"/>
    <property type="molecule type" value="Genomic_DNA"/>
</dbReference>
<gene>
    <name evidence="3" type="primary">A03p054870.1_BraROA</name>
    <name evidence="3" type="ORF">IGI04_012847</name>
</gene>
<accession>A0ABQ7N745</accession>
<reference evidence="3 4" key="1">
    <citation type="submission" date="2021-03" db="EMBL/GenBank/DDBJ databases">
        <authorList>
            <person name="King G.J."/>
            <person name="Bancroft I."/>
            <person name="Baten A."/>
            <person name="Bloomfield J."/>
            <person name="Borpatragohain P."/>
            <person name="He Z."/>
            <person name="Irish N."/>
            <person name="Irwin J."/>
            <person name="Liu K."/>
            <person name="Mauleon R.P."/>
            <person name="Moore J."/>
            <person name="Morris R."/>
            <person name="Ostergaard L."/>
            <person name="Wang B."/>
            <person name="Wells R."/>
        </authorList>
    </citation>
    <scope>NUCLEOTIDE SEQUENCE [LARGE SCALE GENOMIC DNA]</scope>
    <source>
        <strain evidence="3">R-o-18</strain>
        <tissue evidence="3">Leaf</tissue>
    </source>
</reference>
<evidence type="ECO:0000256" key="1">
    <source>
        <dbReference type="SAM" id="SignalP"/>
    </source>
</evidence>
<keyword evidence="1" id="KW-0732">Signal</keyword>
<feature type="signal peptide" evidence="1">
    <location>
        <begin position="1"/>
        <end position="22"/>
    </location>
</feature>
<dbReference type="InterPro" id="IPR026960">
    <property type="entry name" value="RVT-Znf"/>
</dbReference>
<proteinExistence type="predicted"/>
<feature type="chain" id="PRO_5045710616" description="Reverse transcriptase zinc-binding domain-containing protein" evidence="1">
    <location>
        <begin position="23"/>
        <end position="225"/>
    </location>
</feature>
<dbReference type="Proteomes" id="UP000823674">
    <property type="component" value="Chromosome A03"/>
</dbReference>
<organism evidence="3 4">
    <name type="scientific">Brassica rapa subsp. trilocularis</name>
    <dbReference type="NCBI Taxonomy" id="1813537"/>
    <lineage>
        <taxon>Eukaryota</taxon>
        <taxon>Viridiplantae</taxon>
        <taxon>Streptophyta</taxon>
        <taxon>Embryophyta</taxon>
        <taxon>Tracheophyta</taxon>
        <taxon>Spermatophyta</taxon>
        <taxon>Magnoliopsida</taxon>
        <taxon>eudicotyledons</taxon>
        <taxon>Gunneridae</taxon>
        <taxon>Pentapetalae</taxon>
        <taxon>rosids</taxon>
        <taxon>malvids</taxon>
        <taxon>Brassicales</taxon>
        <taxon>Brassicaceae</taxon>
        <taxon>Brassiceae</taxon>
        <taxon>Brassica</taxon>
    </lineage>
</organism>
<dbReference type="Pfam" id="PF13966">
    <property type="entry name" value="zf-RVT"/>
    <property type="match status" value="1"/>
</dbReference>
<evidence type="ECO:0000313" key="3">
    <source>
        <dbReference type="EMBL" id="KAG5406728.1"/>
    </source>
</evidence>
<evidence type="ECO:0000313" key="4">
    <source>
        <dbReference type="Proteomes" id="UP000823674"/>
    </source>
</evidence>
<sequence>MAKLSFSLCFLLFLLLASVATGSRPLERTPVVVKVRELSTSIECTSPTVADGQASGGSGSQVDLDGPDFAPMQGWRVPSHRVRHRRVAEARDSLIAHPLPNLAQGPDVFSWVIPGSTSPGFSSGLTWEHLRQKFPKLSWTRSVWFKGCIPKHAFTFWVAHLDRLPVRQRLVTWGIDVPDTCVLCNRFSESREHLFLECEYSKDIWRTGRDSRLCFPSGLDMTKSL</sequence>
<name>A0ABQ7N745_BRACM</name>
<keyword evidence="4" id="KW-1185">Reference proteome</keyword>
<evidence type="ECO:0000259" key="2">
    <source>
        <dbReference type="Pfam" id="PF13966"/>
    </source>
</evidence>
<comment type="caution">
    <text evidence="3">The sequence shown here is derived from an EMBL/GenBank/DDBJ whole genome shotgun (WGS) entry which is preliminary data.</text>
</comment>
<protein>
    <recommendedName>
        <fullName evidence="2">Reverse transcriptase zinc-binding domain-containing protein</fullName>
    </recommendedName>
</protein>
<feature type="domain" description="Reverse transcriptase zinc-binding" evidence="2">
    <location>
        <begin position="121"/>
        <end position="205"/>
    </location>
</feature>